<keyword evidence="4" id="KW-0597">Phosphoprotein</keyword>
<dbReference type="OrthoDB" id="9786919at2"/>
<dbReference type="SMART" id="SM00388">
    <property type="entry name" value="HisKA"/>
    <property type="match status" value="1"/>
</dbReference>
<dbReference type="SUPFAM" id="SSF55874">
    <property type="entry name" value="ATPase domain of HSP90 chaperone/DNA topoisomerase II/histidine kinase"/>
    <property type="match status" value="1"/>
</dbReference>
<dbReference type="SMART" id="SM00304">
    <property type="entry name" value="HAMP"/>
    <property type="match status" value="1"/>
</dbReference>
<dbReference type="EC" id="2.7.13.3" evidence="3"/>
<comment type="subcellular location">
    <subcellularLocation>
        <location evidence="2">Cell membrane</location>
    </subcellularLocation>
</comment>
<dbReference type="InterPro" id="IPR005467">
    <property type="entry name" value="His_kinase_dom"/>
</dbReference>
<evidence type="ECO:0000256" key="6">
    <source>
        <dbReference type="ARBA" id="ARBA00022692"/>
    </source>
</evidence>
<evidence type="ECO:0000256" key="2">
    <source>
        <dbReference type="ARBA" id="ARBA00004236"/>
    </source>
</evidence>
<comment type="catalytic activity">
    <reaction evidence="1">
        <text>ATP + protein L-histidine = ADP + protein N-phospho-L-histidine.</text>
        <dbReference type="EC" id="2.7.13.3"/>
    </reaction>
</comment>
<dbReference type="AlphaFoldDB" id="A0A366LL65"/>
<dbReference type="InterPro" id="IPR036097">
    <property type="entry name" value="HisK_dim/P_sf"/>
</dbReference>
<feature type="domain" description="Histidine kinase" evidence="12">
    <location>
        <begin position="195"/>
        <end position="397"/>
    </location>
</feature>
<sequence>MRTRLVLIASATVTVALVAAAVALFVTVRATLLSEAGTQAQLLADDVAAQFELGESIRITKSVHISVPGRPIPIPIPTGNFLFRTATTPQGVTVTVSASLNEIDQRLVTLGWILALTVCALSALVAAVLWTTIGRALRPVERIRATVADITSRDLTRRVPEPTTRDEIGRLATTMNATLDRLDQALRQQRSFAADASHELRSPLAALRAELELALNDPGDPDWQAAMRAALQDAERLERLAADLLLLARTDAEEPARHAPVELSALIAGQGARRAMVRTRLVPAVVNGNAGQLERLVTNLLDNAERHARTQITVSLTADRDQVILRVADDGPGVPEEDRDRIFERFTRLDNARNRETGGAGLGLAIAKAIAIGHNGTLRVTDGRPGACFILRLPRSPIT</sequence>
<dbReference type="SUPFAM" id="SSF47384">
    <property type="entry name" value="Homodimeric domain of signal transducing histidine kinase"/>
    <property type="match status" value="1"/>
</dbReference>
<dbReference type="GO" id="GO:0005886">
    <property type="term" value="C:plasma membrane"/>
    <property type="evidence" value="ECO:0007669"/>
    <property type="project" value="UniProtKB-SubCell"/>
</dbReference>
<dbReference type="Pfam" id="PF02518">
    <property type="entry name" value="HATPase_c"/>
    <property type="match status" value="1"/>
</dbReference>
<dbReference type="InterPro" id="IPR004358">
    <property type="entry name" value="Sig_transdc_His_kin-like_C"/>
</dbReference>
<comment type="caution">
    <text evidence="14">The sequence shown here is derived from an EMBL/GenBank/DDBJ whole genome shotgun (WGS) entry which is preliminary data.</text>
</comment>
<evidence type="ECO:0000256" key="5">
    <source>
        <dbReference type="ARBA" id="ARBA00022679"/>
    </source>
</evidence>
<dbReference type="Gene3D" id="6.10.340.10">
    <property type="match status" value="1"/>
</dbReference>
<dbReference type="InterPro" id="IPR003661">
    <property type="entry name" value="HisK_dim/P_dom"/>
</dbReference>
<evidence type="ECO:0000256" key="11">
    <source>
        <dbReference type="SAM" id="Phobius"/>
    </source>
</evidence>
<keyword evidence="6 11" id="KW-0812">Transmembrane</keyword>
<dbReference type="PROSITE" id="PS50109">
    <property type="entry name" value="HIS_KIN"/>
    <property type="match status" value="1"/>
</dbReference>
<evidence type="ECO:0000256" key="9">
    <source>
        <dbReference type="ARBA" id="ARBA00023012"/>
    </source>
</evidence>
<reference evidence="14 15" key="1">
    <citation type="submission" date="2018-06" db="EMBL/GenBank/DDBJ databases">
        <title>Sphaerisporangium craniellae sp. nov., isolated from a marine sponge in the South China Sea.</title>
        <authorList>
            <person name="Li L."/>
        </authorList>
    </citation>
    <scope>NUCLEOTIDE SEQUENCE [LARGE SCALE GENOMIC DNA]</scope>
    <source>
        <strain evidence="14 15">LHW63015</strain>
    </source>
</reference>
<keyword evidence="10 11" id="KW-0472">Membrane</keyword>
<evidence type="ECO:0000256" key="7">
    <source>
        <dbReference type="ARBA" id="ARBA00022777"/>
    </source>
</evidence>
<evidence type="ECO:0000259" key="13">
    <source>
        <dbReference type="PROSITE" id="PS50885"/>
    </source>
</evidence>
<keyword evidence="5" id="KW-0808">Transferase</keyword>
<evidence type="ECO:0000313" key="14">
    <source>
        <dbReference type="EMBL" id="RBQ14233.1"/>
    </source>
</evidence>
<dbReference type="CDD" id="cd00082">
    <property type="entry name" value="HisKA"/>
    <property type="match status" value="1"/>
</dbReference>
<evidence type="ECO:0000256" key="4">
    <source>
        <dbReference type="ARBA" id="ARBA00022553"/>
    </source>
</evidence>
<dbReference type="GO" id="GO:0000155">
    <property type="term" value="F:phosphorelay sensor kinase activity"/>
    <property type="evidence" value="ECO:0007669"/>
    <property type="project" value="InterPro"/>
</dbReference>
<dbReference type="PROSITE" id="PS50885">
    <property type="entry name" value="HAMP"/>
    <property type="match status" value="1"/>
</dbReference>
<dbReference type="RefSeq" id="WP_113986407.1">
    <property type="nucleotide sequence ID" value="NZ_QMEY01000036.1"/>
</dbReference>
<feature type="transmembrane region" description="Helical" evidence="11">
    <location>
        <begin position="110"/>
        <end position="133"/>
    </location>
</feature>
<dbReference type="InterPro" id="IPR003660">
    <property type="entry name" value="HAMP_dom"/>
</dbReference>
<dbReference type="CDD" id="cd06225">
    <property type="entry name" value="HAMP"/>
    <property type="match status" value="1"/>
</dbReference>
<evidence type="ECO:0000256" key="3">
    <source>
        <dbReference type="ARBA" id="ARBA00012438"/>
    </source>
</evidence>
<dbReference type="Gene3D" id="3.30.565.10">
    <property type="entry name" value="Histidine kinase-like ATPase, C-terminal domain"/>
    <property type="match status" value="1"/>
</dbReference>
<evidence type="ECO:0000256" key="10">
    <source>
        <dbReference type="ARBA" id="ARBA00023136"/>
    </source>
</evidence>
<evidence type="ECO:0000256" key="1">
    <source>
        <dbReference type="ARBA" id="ARBA00000085"/>
    </source>
</evidence>
<dbReference type="CDD" id="cd00075">
    <property type="entry name" value="HATPase"/>
    <property type="match status" value="1"/>
</dbReference>
<keyword evidence="9" id="KW-0902">Two-component regulatory system</keyword>
<dbReference type="PANTHER" id="PTHR45436">
    <property type="entry name" value="SENSOR HISTIDINE KINASE YKOH"/>
    <property type="match status" value="1"/>
</dbReference>
<dbReference type="InterPro" id="IPR050428">
    <property type="entry name" value="TCS_sensor_his_kinase"/>
</dbReference>
<evidence type="ECO:0000313" key="15">
    <source>
        <dbReference type="Proteomes" id="UP000253303"/>
    </source>
</evidence>
<protein>
    <recommendedName>
        <fullName evidence="3">histidine kinase</fullName>
        <ecNumber evidence="3">2.7.13.3</ecNumber>
    </recommendedName>
</protein>
<dbReference type="InterPro" id="IPR036890">
    <property type="entry name" value="HATPase_C_sf"/>
</dbReference>
<keyword evidence="8 11" id="KW-1133">Transmembrane helix</keyword>
<organism evidence="14 15">
    <name type="scientific">Spongiactinospora rosea</name>
    <dbReference type="NCBI Taxonomy" id="2248750"/>
    <lineage>
        <taxon>Bacteria</taxon>
        <taxon>Bacillati</taxon>
        <taxon>Actinomycetota</taxon>
        <taxon>Actinomycetes</taxon>
        <taxon>Streptosporangiales</taxon>
        <taxon>Streptosporangiaceae</taxon>
        <taxon>Spongiactinospora</taxon>
    </lineage>
</organism>
<gene>
    <name evidence="14" type="ORF">DP939_41890</name>
</gene>
<evidence type="ECO:0000259" key="12">
    <source>
        <dbReference type="PROSITE" id="PS50109"/>
    </source>
</evidence>
<dbReference type="EMBL" id="QMEY01000036">
    <property type="protein sequence ID" value="RBQ14233.1"/>
    <property type="molecule type" value="Genomic_DNA"/>
</dbReference>
<dbReference type="Proteomes" id="UP000253303">
    <property type="component" value="Unassembled WGS sequence"/>
</dbReference>
<dbReference type="SUPFAM" id="SSF158472">
    <property type="entry name" value="HAMP domain-like"/>
    <property type="match status" value="1"/>
</dbReference>
<accession>A0A366LL65</accession>
<name>A0A366LL65_9ACTN</name>
<dbReference type="PRINTS" id="PR00344">
    <property type="entry name" value="BCTRLSENSOR"/>
</dbReference>
<dbReference type="Pfam" id="PF00512">
    <property type="entry name" value="HisKA"/>
    <property type="match status" value="1"/>
</dbReference>
<keyword evidence="15" id="KW-1185">Reference proteome</keyword>
<feature type="domain" description="HAMP" evidence="13">
    <location>
        <begin position="134"/>
        <end position="187"/>
    </location>
</feature>
<dbReference type="PANTHER" id="PTHR45436:SF5">
    <property type="entry name" value="SENSOR HISTIDINE KINASE TRCS"/>
    <property type="match status" value="1"/>
</dbReference>
<dbReference type="InterPro" id="IPR003594">
    <property type="entry name" value="HATPase_dom"/>
</dbReference>
<proteinExistence type="predicted"/>
<dbReference type="Gene3D" id="1.10.287.130">
    <property type="match status" value="1"/>
</dbReference>
<keyword evidence="7 14" id="KW-0418">Kinase</keyword>
<dbReference type="SMART" id="SM00387">
    <property type="entry name" value="HATPase_c"/>
    <property type="match status" value="1"/>
</dbReference>
<evidence type="ECO:0000256" key="8">
    <source>
        <dbReference type="ARBA" id="ARBA00022989"/>
    </source>
</evidence>
<dbReference type="Pfam" id="PF00672">
    <property type="entry name" value="HAMP"/>
    <property type="match status" value="1"/>
</dbReference>